<dbReference type="OrthoDB" id="6114029at2759"/>
<organism evidence="4 5">
    <name type="scientific">Drosophila virilis</name>
    <name type="common">Fruit fly</name>
    <dbReference type="NCBI Taxonomy" id="7244"/>
    <lineage>
        <taxon>Eukaryota</taxon>
        <taxon>Metazoa</taxon>
        <taxon>Ecdysozoa</taxon>
        <taxon>Arthropoda</taxon>
        <taxon>Hexapoda</taxon>
        <taxon>Insecta</taxon>
        <taxon>Pterygota</taxon>
        <taxon>Neoptera</taxon>
        <taxon>Endopterygota</taxon>
        <taxon>Diptera</taxon>
        <taxon>Brachycera</taxon>
        <taxon>Muscomorpha</taxon>
        <taxon>Ephydroidea</taxon>
        <taxon>Drosophilidae</taxon>
        <taxon>Drosophila</taxon>
    </lineage>
</organism>
<protein>
    <recommendedName>
        <fullName evidence="3">Caspase family p20 domain-containing protein</fullName>
    </recommendedName>
</protein>
<dbReference type="AlphaFoldDB" id="B4LIW9"/>
<gene>
    <name evidence="4" type="primary">Dvir\GJ20868</name>
    <name evidence="4" type="ORF">Dvir_GJ20868</name>
</gene>
<feature type="domain" description="Caspase family p20" evidence="3">
    <location>
        <begin position="318"/>
        <end position="441"/>
    </location>
</feature>
<dbReference type="KEGG" id="dvi:6626855"/>
<sequence>MSWWSKKKSTDQALVQQDPRTRVHTTSAATLTTNTAVQNSTIIDNNKNTVTYRSTRQTVTHSQRAHVTEITTRRTPSQAELDELLAQLHMNAGKAGSTTTTTTTSNSSKRFSPSSLNGVALRSTTSFKPNAEARRSSTLVKLEQTTMSQKQGRTVTQHVETERVVLNPSKTSWPPKSTSTTTTSTGSSGTSANKPYVSPFALKPIDSSYVSPYASKTSSIISSVLSKPTTSQSVLSKPTVSSSVRSPIPSTAFATKPILSTPQTTVVKPFISLNPSNGAVSKRYPSITSSDAKCELRPTVSQNITIPKPRPVIKKKLKPAVVVIFNQEKFNNPNNEFRSGSSEDVKSLDKTFRALKCKVQIITDATLSELKNTVRKLEQKNMEDRSALVLVILSHGQRNESVAVKDGEIKIDDDVIFPILRNRTLHEKPKILFVQACKGYMKPGSFKTDAMQPHGIPSEILKCYSTYEGYLSYRLDTGTPFIQSLCDTLSSKPDVDIETNMKDVIRLVKSYTSDAQVPSVTSTMTTKYVFGDYV</sequence>
<dbReference type="GO" id="GO:0004197">
    <property type="term" value="F:cysteine-type endopeptidase activity"/>
    <property type="evidence" value="ECO:0007669"/>
    <property type="project" value="InterPro"/>
</dbReference>
<evidence type="ECO:0000259" key="3">
    <source>
        <dbReference type="PROSITE" id="PS50208"/>
    </source>
</evidence>
<feature type="compositionally biased region" description="Low complexity" evidence="2">
    <location>
        <begin position="169"/>
        <end position="191"/>
    </location>
</feature>
<dbReference type="eggNOG" id="KOG3573">
    <property type="taxonomic scope" value="Eukaryota"/>
</dbReference>
<dbReference type="EMBL" id="CH940648">
    <property type="protein sequence ID" value="EDW60419.1"/>
    <property type="molecule type" value="Genomic_DNA"/>
</dbReference>
<evidence type="ECO:0000313" key="4">
    <source>
        <dbReference type="EMBL" id="EDW60419.1"/>
    </source>
</evidence>
<comment type="similarity">
    <text evidence="1">Belongs to the peptidase C14A family.</text>
</comment>
<dbReference type="MEROPS" id="C14.023"/>
<dbReference type="SUPFAM" id="SSF52129">
    <property type="entry name" value="Caspase-like"/>
    <property type="match status" value="1"/>
</dbReference>
<dbReference type="PANTHER" id="PTHR10454:SF232">
    <property type="entry name" value="AT03047P-RELATED"/>
    <property type="match status" value="1"/>
</dbReference>
<dbReference type="GO" id="GO:0043525">
    <property type="term" value="P:positive regulation of neuron apoptotic process"/>
    <property type="evidence" value="ECO:0007669"/>
    <property type="project" value="TreeGrafter"/>
</dbReference>
<feature type="compositionally biased region" description="Low complexity" evidence="2">
    <location>
        <begin position="97"/>
        <end position="108"/>
    </location>
</feature>
<keyword evidence="4" id="KW-0378">Hydrolase</keyword>
<keyword evidence="5" id="KW-1185">Reference proteome</keyword>
<name>B4LIW9_DROVI</name>
<evidence type="ECO:0000256" key="1">
    <source>
        <dbReference type="ARBA" id="ARBA00010134"/>
    </source>
</evidence>
<dbReference type="Gene3D" id="3.40.50.1460">
    <property type="match status" value="1"/>
</dbReference>
<evidence type="ECO:0000256" key="2">
    <source>
        <dbReference type="SAM" id="MobiDB-lite"/>
    </source>
</evidence>
<dbReference type="PANTHER" id="PTHR10454">
    <property type="entry name" value="CASPASE"/>
    <property type="match status" value="1"/>
</dbReference>
<dbReference type="InterPro" id="IPR011600">
    <property type="entry name" value="Pept_C14_caspase"/>
</dbReference>
<dbReference type="InterPro" id="IPR002398">
    <property type="entry name" value="Pept_C14"/>
</dbReference>
<dbReference type="PROSITE" id="PS50208">
    <property type="entry name" value="CASPASE_P20"/>
    <property type="match status" value="1"/>
</dbReference>
<dbReference type="FunCoup" id="B4LIW9">
    <property type="interactions" value="17"/>
</dbReference>
<feature type="compositionally biased region" description="Polar residues" evidence="2">
    <location>
        <begin position="136"/>
        <end position="158"/>
    </location>
</feature>
<proteinExistence type="inferred from homology"/>
<dbReference type="Pfam" id="PF00656">
    <property type="entry name" value="Peptidase_C14"/>
    <property type="match status" value="1"/>
</dbReference>
<dbReference type="SMART" id="SM00115">
    <property type="entry name" value="CASc"/>
    <property type="match status" value="1"/>
</dbReference>
<dbReference type="InParanoid" id="B4LIW9"/>
<accession>B4LIW9</accession>
<dbReference type="InterPro" id="IPR001309">
    <property type="entry name" value="Pept_C14_p20"/>
</dbReference>
<feature type="region of interest" description="Disordered" evidence="2">
    <location>
        <begin position="94"/>
        <end position="196"/>
    </location>
</feature>
<evidence type="ECO:0000313" key="5">
    <source>
        <dbReference type="Proteomes" id="UP000008792"/>
    </source>
</evidence>
<dbReference type="GO" id="GO:0005737">
    <property type="term" value="C:cytoplasm"/>
    <property type="evidence" value="ECO:0007669"/>
    <property type="project" value="TreeGrafter"/>
</dbReference>
<dbReference type="PRINTS" id="PR00376">
    <property type="entry name" value="IL1BCENZYME"/>
</dbReference>
<dbReference type="GO" id="GO:0006915">
    <property type="term" value="P:apoptotic process"/>
    <property type="evidence" value="ECO:0007669"/>
    <property type="project" value="TreeGrafter"/>
</dbReference>
<dbReference type="Proteomes" id="UP000008792">
    <property type="component" value="Unassembled WGS sequence"/>
</dbReference>
<dbReference type="PhylomeDB" id="B4LIW9"/>
<dbReference type="InterPro" id="IPR015917">
    <property type="entry name" value="Pept_C14A"/>
</dbReference>
<dbReference type="InterPro" id="IPR029030">
    <property type="entry name" value="Caspase-like_dom_sf"/>
</dbReference>
<dbReference type="HOGENOM" id="CLU_517074_0_0_1"/>
<dbReference type="OMA" id="FMSTRQT"/>
<dbReference type="GO" id="GO:0006508">
    <property type="term" value="P:proteolysis"/>
    <property type="evidence" value="ECO:0007669"/>
    <property type="project" value="InterPro"/>
</dbReference>
<reference evidence="4 5" key="1">
    <citation type="journal article" date="2007" name="Nature">
        <title>Evolution of genes and genomes on the Drosophila phylogeny.</title>
        <authorList>
            <consortium name="Drosophila 12 Genomes Consortium"/>
            <person name="Clark A.G."/>
            <person name="Eisen M.B."/>
            <person name="Smith D.R."/>
            <person name="Bergman C.M."/>
            <person name="Oliver B."/>
            <person name="Markow T.A."/>
            <person name="Kaufman T.C."/>
            <person name="Kellis M."/>
            <person name="Gelbart W."/>
            <person name="Iyer V.N."/>
            <person name="Pollard D.A."/>
            <person name="Sackton T.B."/>
            <person name="Larracuente A.M."/>
            <person name="Singh N.D."/>
            <person name="Abad J.P."/>
            <person name="Abt D.N."/>
            <person name="Adryan B."/>
            <person name="Aguade M."/>
            <person name="Akashi H."/>
            <person name="Anderson W.W."/>
            <person name="Aquadro C.F."/>
            <person name="Ardell D.H."/>
            <person name="Arguello R."/>
            <person name="Artieri C.G."/>
            <person name="Barbash D.A."/>
            <person name="Barker D."/>
            <person name="Barsanti P."/>
            <person name="Batterham P."/>
            <person name="Batzoglou S."/>
            <person name="Begun D."/>
            <person name="Bhutkar A."/>
            <person name="Blanco E."/>
            <person name="Bosak S.A."/>
            <person name="Bradley R.K."/>
            <person name="Brand A.D."/>
            <person name="Brent M.R."/>
            <person name="Brooks A.N."/>
            <person name="Brown R.H."/>
            <person name="Butlin R.K."/>
            <person name="Caggese C."/>
            <person name="Calvi B.R."/>
            <person name="Bernardo de Carvalho A."/>
            <person name="Caspi A."/>
            <person name="Castrezana S."/>
            <person name="Celniker S.E."/>
            <person name="Chang J.L."/>
            <person name="Chapple C."/>
            <person name="Chatterji S."/>
            <person name="Chinwalla A."/>
            <person name="Civetta A."/>
            <person name="Clifton S.W."/>
            <person name="Comeron J.M."/>
            <person name="Costello J.C."/>
            <person name="Coyne J.A."/>
            <person name="Daub J."/>
            <person name="David R.G."/>
            <person name="Delcher A.L."/>
            <person name="Delehaunty K."/>
            <person name="Do C.B."/>
            <person name="Ebling H."/>
            <person name="Edwards K."/>
            <person name="Eickbush T."/>
            <person name="Evans J.D."/>
            <person name="Filipski A."/>
            <person name="Findeiss S."/>
            <person name="Freyhult E."/>
            <person name="Fulton L."/>
            <person name="Fulton R."/>
            <person name="Garcia A.C."/>
            <person name="Gardiner A."/>
            <person name="Garfield D.A."/>
            <person name="Garvin B.E."/>
            <person name="Gibson G."/>
            <person name="Gilbert D."/>
            <person name="Gnerre S."/>
            <person name="Godfrey J."/>
            <person name="Good R."/>
            <person name="Gotea V."/>
            <person name="Gravely B."/>
            <person name="Greenberg A.J."/>
            <person name="Griffiths-Jones S."/>
            <person name="Gross S."/>
            <person name="Guigo R."/>
            <person name="Gustafson E.A."/>
            <person name="Haerty W."/>
            <person name="Hahn M.W."/>
            <person name="Halligan D.L."/>
            <person name="Halpern A.L."/>
            <person name="Halter G.M."/>
            <person name="Han M.V."/>
            <person name="Heger A."/>
            <person name="Hillier L."/>
            <person name="Hinrichs A.S."/>
            <person name="Holmes I."/>
            <person name="Hoskins R.A."/>
            <person name="Hubisz M.J."/>
            <person name="Hultmark D."/>
            <person name="Huntley M.A."/>
            <person name="Jaffe D.B."/>
            <person name="Jagadeeshan S."/>
            <person name="Jeck W.R."/>
            <person name="Johnson J."/>
            <person name="Jones C.D."/>
            <person name="Jordan W.C."/>
            <person name="Karpen G.H."/>
            <person name="Kataoka E."/>
            <person name="Keightley P.D."/>
            <person name="Kheradpour P."/>
            <person name="Kirkness E.F."/>
            <person name="Koerich L.B."/>
            <person name="Kristiansen K."/>
            <person name="Kudrna D."/>
            <person name="Kulathinal R.J."/>
            <person name="Kumar S."/>
            <person name="Kwok R."/>
            <person name="Lander E."/>
            <person name="Langley C.H."/>
            <person name="Lapoint R."/>
            <person name="Lazzaro B.P."/>
            <person name="Lee S.J."/>
            <person name="Levesque L."/>
            <person name="Li R."/>
            <person name="Lin C.F."/>
            <person name="Lin M.F."/>
            <person name="Lindblad-Toh K."/>
            <person name="Llopart A."/>
            <person name="Long M."/>
            <person name="Low L."/>
            <person name="Lozovsky E."/>
            <person name="Lu J."/>
            <person name="Luo M."/>
            <person name="Machado C.A."/>
            <person name="Makalowski W."/>
            <person name="Marzo M."/>
            <person name="Matsuda M."/>
            <person name="Matzkin L."/>
            <person name="McAllister B."/>
            <person name="McBride C.S."/>
            <person name="McKernan B."/>
            <person name="McKernan K."/>
            <person name="Mendez-Lago M."/>
            <person name="Minx P."/>
            <person name="Mollenhauer M.U."/>
            <person name="Montooth K."/>
            <person name="Mount S.M."/>
            <person name="Mu X."/>
            <person name="Myers E."/>
            <person name="Negre B."/>
            <person name="Newfeld S."/>
            <person name="Nielsen R."/>
            <person name="Noor M.A."/>
            <person name="O'Grady P."/>
            <person name="Pachter L."/>
            <person name="Papaceit M."/>
            <person name="Parisi M.J."/>
            <person name="Parisi M."/>
            <person name="Parts L."/>
            <person name="Pedersen J.S."/>
            <person name="Pesole G."/>
            <person name="Phillippy A.M."/>
            <person name="Ponting C.P."/>
            <person name="Pop M."/>
            <person name="Porcelli D."/>
            <person name="Powell J.R."/>
            <person name="Prohaska S."/>
            <person name="Pruitt K."/>
            <person name="Puig M."/>
            <person name="Quesneville H."/>
            <person name="Ram K.R."/>
            <person name="Rand D."/>
            <person name="Rasmussen M.D."/>
            <person name="Reed L.K."/>
            <person name="Reenan R."/>
            <person name="Reily A."/>
            <person name="Remington K.A."/>
            <person name="Rieger T.T."/>
            <person name="Ritchie M.G."/>
            <person name="Robin C."/>
            <person name="Rogers Y.H."/>
            <person name="Rohde C."/>
            <person name="Rozas J."/>
            <person name="Rubenfield M.J."/>
            <person name="Ruiz A."/>
            <person name="Russo S."/>
            <person name="Salzberg S.L."/>
            <person name="Sanchez-Gracia A."/>
            <person name="Saranga D.J."/>
            <person name="Sato H."/>
            <person name="Schaeffer S.W."/>
            <person name="Schatz M.C."/>
            <person name="Schlenke T."/>
            <person name="Schwartz R."/>
            <person name="Segarra C."/>
            <person name="Singh R.S."/>
            <person name="Sirot L."/>
            <person name="Sirota M."/>
            <person name="Sisneros N.B."/>
            <person name="Smith C.D."/>
            <person name="Smith T.F."/>
            <person name="Spieth J."/>
            <person name="Stage D.E."/>
            <person name="Stark A."/>
            <person name="Stephan W."/>
            <person name="Strausberg R.L."/>
            <person name="Strempel S."/>
            <person name="Sturgill D."/>
            <person name="Sutton G."/>
            <person name="Sutton G.G."/>
            <person name="Tao W."/>
            <person name="Teichmann S."/>
            <person name="Tobari Y.N."/>
            <person name="Tomimura Y."/>
            <person name="Tsolas J.M."/>
            <person name="Valente V.L."/>
            <person name="Venter E."/>
            <person name="Venter J.C."/>
            <person name="Vicario S."/>
            <person name="Vieira F.G."/>
            <person name="Vilella A.J."/>
            <person name="Villasante A."/>
            <person name="Walenz B."/>
            <person name="Wang J."/>
            <person name="Wasserman M."/>
            <person name="Watts T."/>
            <person name="Wilson D."/>
            <person name="Wilson R.K."/>
            <person name="Wing R.A."/>
            <person name="Wolfner M.F."/>
            <person name="Wong A."/>
            <person name="Wong G.K."/>
            <person name="Wu C.I."/>
            <person name="Wu G."/>
            <person name="Yamamoto D."/>
            <person name="Yang H.P."/>
            <person name="Yang S.P."/>
            <person name="Yorke J.A."/>
            <person name="Yoshida K."/>
            <person name="Zdobnov E."/>
            <person name="Zhang P."/>
            <person name="Zhang Y."/>
            <person name="Zimin A.V."/>
            <person name="Baldwin J."/>
            <person name="Abdouelleil A."/>
            <person name="Abdulkadir J."/>
            <person name="Abebe A."/>
            <person name="Abera B."/>
            <person name="Abreu J."/>
            <person name="Acer S.C."/>
            <person name="Aftuck L."/>
            <person name="Alexander A."/>
            <person name="An P."/>
            <person name="Anderson E."/>
            <person name="Anderson S."/>
            <person name="Arachi H."/>
            <person name="Azer M."/>
            <person name="Bachantsang P."/>
            <person name="Barry A."/>
            <person name="Bayul T."/>
            <person name="Berlin A."/>
            <person name="Bessette D."/>
            <person name="Bloom T."/>
            <person name="Blye J."/>
            <person name="Boguslavskiy L."/>
            <person name="Bonnet C."/>
            <person name="Boukhgalter B."/>
            <person name="Bourzgui I."/>
            <person name="Brown A."/>
            <person name="Cahill P."/>
            <person name="Channer S."/>
            <person name="Cheshatsang Y."/>
            <person name="Chuda L."/>
            <person name="Citroen M."/>
            <person name="Collymore A."/>
            <person name="Cooke P."/>
            <person name="Costello M."/>
            <person name="D'Aco K."/>
            <person name="Daza R."/>
            <person name="De Haan G."/>
            <person name="DeGray S."/>
            <person name="DeMaso C."/>
            <person name="Dhargay N."/>
            <person name="Dooley K."/>
            <person name="Dooley E."/>
            <person name="Doricent M."/>
            <person name="Dorje P."/>
            <person name="Dorjee K."/>
            <person name="Dupes A."/>
            <person name="Elong R."/>
            <person name="Falk J."/>
            <person name="Farina A."/>
            <person name="Faro S."/>
            <person name="Ferguson D."/>
            <person name="Fisher S."/>
            <person name="Foley C.D."/>
            <person name="Franke A."/>
            <person name="Friedrich D."/>
            <person name="Gadbois L."/>
            <person name="Gearin G."/>
            <person name="Gearin C.R."/>
            <person name="Giannoukos G."/>
            <person name="Goode T."/>
            <person name="Graham J."/>
            <person name="Grandbois E."/>
            <person name="Grewal S."/>
            <person name="Gyaltsen K."/>
            <person name="Hafez N."/>
            <person name="Hagos B."/>
            <person name="Hall J."/>
            <person name="Henson C."/>
            <person name="Hollinger A."/>
            <person name="Honan T."/>
            <person name="Huard M.D."/>
            <person name="Hughes L."/>
            <person name="Hurhula B."/>
            <person name="Husby M.E."/>
            <person name="Kamat A."/>
            <person name="Kanga B."/>
            <person name="Kashin S."/>
            <person name="Khazanovich D."/>
            <person name="Kisner P."/>
            <person name="Lance K."/>
            <person name="Lara M."/>
            <person name="Lee W."/>
            <person name="Lennon N."/>
            <person name="Letendre F."/>
            <person name="LeVine R."/>
            <person name="Lipovsky A."/>
            <person name="Liu X."/>
            <person name="Liu J."/>
            <person name="Liu S."/>
            <person name="Lokyitsang T."/>
            <person name="Lokyitsang Y."/>
            <person name="Lubonja R."/>
            <person name="Lui A."/>
            <person name="MacDonald P."/>
            <person name="Magnisalis V."/>
            <person name="Maru K."/>
            <person name="Matthews C."/>
            <person name="McCusker W."/>
            <person name="McDonough S."/>
            <person name="Mehta T."/>
            <person name="Meldrim J."/>
            <person name="Meneus L."/>
            <person name="Mihai O."/>
            <person name="Mihalev A."/>
            <person name="Mihova T."/>
            <person name="Mittelman R."/>
            <person name="Mlenga V."/>
            <person name="Montmayeur A."/>
            <person name="Mulrain L."/>
            <person name="Navidi A."/>
            <person name="Naylor J."/>
            <person name="Negash T."/>
            <person name="Nguyen T."/>
            <person name="Nguyen N."/>
            <person name="Nicol R."/>
            <person name="Norbu C."/>
            <person name="Norbu N."/>
            <person name="Novod N."/>
            <person name="O'Neill B."/>
            <person name="Osman S."/>
            <person name="Markiewicz E."/>
            <person name="Oyono O.L."/>
            <person name="Patti C."/>
            <person name="Phunkhang P."/>
            <person name="Pierre F."/>
            <person name="Priest M."/>
            <person name="Raghuraman S."/>
            <person name="Rege F."/>
            <person name="Reyes R."/>
            <person name="Rise C."/>
            <person name="Rogov P."/>
            <person name="Ross K."/>
            <person name="Ryan E."/>
            <person name="Settipalli S."/>
            <person name="Shea T."/>
            <person name="Sherpa N."/>
            <person name="Shi L."/>
            <person name="Shih D."/>
            <person name="Sparrow T."/>
            <person name="Spaulding J."/>
            <person name="Stalker J."/>
            <person name="Stange-Thomann N."/>
            <person name="Stavropoulos S."/>
            <person name="Stone C."/>
            <person name="Strader C."/>
            <person name="Tesfaye S."/>
            <person name="Thomson T."/>
            <person name="Thoulutsang Y."/>
            <person name="Thoulutsang D."/>
            <person name="Topham K."/>
            <person name="Topping I."/>
            <person name="Tsamla T."/>
            <person name="Vassiliev H."/>
            <person name="Vo A."/>
            <person name="Wangchuk T."/>
            <person name="Wangdi T."/>
            <person name="Weiand M."/>
            <person name="Wilkinson J."/>
            <person name="Wilson A."/>
            <person name="Yadav S."/>
            <person name="Young G."/>
            <person name="Yu Q."/>
            <person name="Zembek L."/>
            <person name="Zhong D."/>
            <person name="Zimmer A."/>
            <person name="Zwirko Z."/>
            <person name="Jaffe D.B."/>
            <person name="Alvarez P."/>
            <person name="Brockman W."/>
            <person name="Butler J."/>
            <person name="Chin C."/>
            <person name="Gnerre S."/>
            <person name="Grabherr M."/>
            <person name="Kleber M."/>
            <person name="Mauceli E."/>
            <person name="MacCallum I."/>
        </authorList>
    </citation>
    <scope>NUCLEOTIDE SEQUENCE [LARGE SCALE GENOMIC DNA]</scope>
    <source>
        <strain evidence="5">Tucson 15010-1051.87</strain>
    </source>
</reference>
<dbReference type="STRING" id="7244.B4LIW9"/>
<feature type="compositionally biased region" description="Polar residues" evidence="2">
    <location>
        <begin position="109"/>
        <end position="128"/>
    </location>
</feature>